<dbReference type="InterPro" id="IPR014030">
    <property type="entry name" value="Ketoacyl_synth_N"/>
</dbReference>
<dbReference type="PROSITE" id="PS50075">
    <property type="entry name" value="CARRIER"/>
    <property type="match status" value="4"/>
</dbReference>
<evidence type="ECO:0000259" key="11">
    <source>
        <dbReference type="PROSITE" id="PS52004"/>
    </source>
</evidence>
<dbReference type="InterPro" id="IPR049552">
    <property type="entry name" value="PKS_DH_N"/>
</dbReference>
<dbReference type="Pfam" id="PF21089">
    <property type="entry name" value="PKS_DH_N"/>
    <property type="match status" value="1"/>
</dbReference>
<feature type="active site" description="Proton donor; for dehydratase activity" evidence="8">
    <location>
        <position position="3589"/>
    </location>
</feature>
<dbReference type="InterPro" id="IPR006162">
    <property type="entry name" value="Ppantetheine_attach_site"/>
</dbReference>
<keyword evidence="3" id="KW-0597">Phosphoprotein</keyword>
<dbReference type="SUPFAM" id="SSF53901">
    <property type="entry name" value="Thiolase-like"/>
    <property type="match status" value="4"/>
</dbReference>
<dbReference type="CDD" id="cd08956">
    <property type="entry name" value="KR_3_FAS_SDR_x"/>
    <property type="match status" value="1"/>
</dbReference>
<evidence type="ECO:0000256" key="9">
    <source>
        <dbReference type="SAM" id="MobiDB-lite"/>
    </source>
</evidence>
<feature type="domain" description="Carrier" evidence="10">
    <location>
        <begin position="972"/>
        <end position="1047"/>
    </location>
</feature>
<dbReference type="Gene3D" id="3.10.129.110">
    <property type="entry name" value="Polyketide synthase dehydratase"/>
    <property type="match status" value="1"/>
</dbReference>
<dbReference type="Pfam" id="PF00698">
    <property type="entry name" value="Acyl_transf_1"/>
    <property type="match status" value="4"/>
</dbReference>
<evidence type="ECO:0000256" key="6">
    <source>
        <dbReference type="ARBA" id="ARBA00023268"/>
    </source>
</evidence>
<dbReference type="FunFam" id="1.10.1200.10:FF:000007">
    <property type="entry name" value="Probable polyketide synthase pks17"/>
    <property type="match status" value="3"/>
</dbReference>
<dbReference type="InterPro" id="IPR050091">
    <property type="entry name" value="PKS_NRPS_Biosynth_Enz"/>
</dbReference>
<dbReference type="GO" id="GO:0031177">
    <property type="term" value="F:phosphopantetheine binding"/>
    <property type="evidence" value="ECO:0007669"/>
    <property type="project" value="InterPro"/>
</dbReference>
<comment type="pathway">
    <text evidence="1">Antibiotic biosynthesis.</text>
</comment>
<proteinExistence type="predicted"/>
<dbReference type="GO" id="GO:0033068">
    <property type="term" value="P:macrolide biosynthetic process"/>
    <property type="evidence" value="ECO:0007669"/>
    <property type="project" value="UniProtKB-ARBA"/>
</dbReference>
<dbReference type="InterPro" id="IPR001227">
    <property type="entry name" value="Ac_transferase_dom_sf"/>
</dbReference>
<dbReference type="Pfam" id="PF22953">
    <property type="entry name" value="SpnB_Rossmann"/>
    <property type="match status" value="1"/>
</dbReference>
<dbReference type="InterPro" id="IPR020841">
    <property type="entry name" value="PKS_Beta-ketoAc_synthase_dom"/>
</dbReference>
<dbReference type="FunFam" id="3.40.366.10:FF:000002">
    <property type="entry name" value="Probable polyketide synthase 2"/>
    <property type="match status" value="3"/>
</dbReference>
<dbReference type="InterPro" id="IPR055123">
    <property type="entry name" value="SpnB-like_Rossmann"/>
</dbReference>
<dbReference type="PROSITE" id="PS52004">
    <property type="entry name" value="KS3_2"/>
    <property type="match status" value="4"/>
</dbReference>
<dbReference type="InterPro" id="IPR020806">
    <property type="entry name" value="PKS_PP-bd"/>
</dbReference>
<evidence type="ECO:0000256" key="5">
    <source>
        <dbReference type="ARBA" id="ARBA00023194"/>
    </source>
</evidence>
<feature type="domain" description="Ketosynthase family 3 (KS3)" evidence="11">
    <location>
        <begin position="1066"/>
        <end position="1487"/>
    </location>
</feature>
<dbReference type="InterPro" id="IPR013968">
    <property type="entry name" value="PKS_KR"/>
</dbReference>
<dbReference type="InterPro" id="IPR041618">
    <property type="entry name" value="PKS_DE"/>
</dbReference>
<dbReference type="PANTHER" id="PTHR43775">
    <property type="entry name" value="FATTY ACID SYNTHASE"/>
    <property type="match status" value="1"/>
</dbReference>
<dbReference type="Pfam" id="PF02801">
    <property type="entry name" value="Ketoacyl-synt_C"/>
    <property type="match status" value="4"/>
</dbReference>
<dbReference type="InterPro" id="IPR014043">
    <property type="entry name" value="Acyl_transferase_dom"/>
</dbReference>
<dbReference type="Pfam" id="PF00109">
    <property type="entry name" value="ketoacyl-synt"/>
    <property type="match status" value="4"/>
</dbReference>
<dbReference type="InterPro" id="IPR018201">
    <property type="entry name" value="Ketoacyl_synth_AS"/>
</dbReference>
<dbReference type="SUPFAM" id="SSF55048">
    <property type="entry name" value="Probable ACP-binding domain of malonyl-CoA ACP transacylase"/>
    <property type="match status" value="4"/>
</dbReference>
<evidence type="ECO:0000256" key="8">
    <source>
        <dbReference type="PROSITE-ProRule" id="PRU01363"/>
    </source>
</evidence>
<dbReference type="CDD" id="cd08952">
    <property type="entry name" value="KR_1_SDR_x"/>
    <property type="match status" value="2"/>
</dbReference>
<evidence type="ECO:0000256" key="7">
    <source>
        <dbReference type="ARBA" id="ARBA00023315"/>
    </source>
</evidence>
<gene>
    <name evidence="13" type="primary">merA</name>
</gene>
<feature type="region of interest" description="Disordered" evidence="9">
    <location>
        <begin position="59"/>
        <end position="104"/>
    </location>
</feature>
<dbReference type="InterPro" id="IPR016036">
    <property type="entry name" value="Malonyl_transacylase_ACP-bd"/>
</dbReference>
<reference evidence="13" key="1">
    <citation type="journal article" date="2006" name="Microbiology">
        <title>Organization of the biosynthetic gene cluster in Streptomyces sp. DSM 4137 for the novel neuroprotectant polyketide meridamycin.</title>
        <authorList>
            <person name="Sun Y."/>
            <person name="Hong H."/>
            <person name="Samboskyy M."/>
            <person name="Mironenko T."/>
            <person name="Leadlay P.F."/>
            <person name="Haydock S.F."/>
        </authorList>
    </citation>
    <scope>NUCLEOTIDE SEQUENCE</scope>
    <source>
        <strain evidence="13">DSM 4137</strain>
    </source>
</reference>
<feature type="domain" description="Carrier" evidence="10">
    <location>
        <begin position="5566"/>
        <end position="5641"/>
    </location>
</feature>
<feature type="domain" description="PKS/mFAS DH" evidence="12">
    <location>
        <begin position="3396"/>
        <end position="3667"/>
    </location>
</feature>
<dbReference type="InterPro" id="IPR049551">
    <property type="entry name" value="PKS_DH_C"/>
</dbReference>
<dbReference type="InterPro" id="IPR042104">
    <property type="entry name" value="PKS_dehydratase_sf"/>
</dbReference>
<dbReference type="Pfam" id="PF00550">
    <property type="entry name" value="PP-binding"/>
    <property type="match status" value="4"/>
</dbReference>
<dbReference type="Gene3D" id="3.40.47.10">
    <property type="match status" value="4"/>
</dbReference>
<keyword evidence="6" id="KW-0511">Multifunctional enzyme</keyword>
<feature type="domain" description="Carrier" evidence="10">
    <location>
        <begin position="2430"/>
        <end position="2505"/>
    </location>
</feature>
<keyword evidence="7" id="KW-0012">Acyltransferase</keyword>
<dbReference type="FunFam" id="3.40.47.10:FF:000019">
    <property type="entry name" value="Polyketide synthase type I"/>
    <property type="match status" value="3"/>
</dbReference>
<dbReference type="InterPro" id="IPR032821">
    <property type="entry name" value="PKS_assoc"/>
</dbReference>
<feature type="domain" description="Ketosynthase family 3 (KS3)" evidence="11">
    <location>
        <begin position="23"/>
        <end position="462"/>
    </location>
</feature>
<evidence type="ECO:0000256" key="2">
    <source>
        <dbReference type="ARBA" id="ARBA00022450"/>
    </source>
</evidence>
<dbReference type="EMBL" id="DQ885223">
    <property type="protein sequence ID" value="ABJ97437.1"/>
    <property type="molecule type" value="Genomic_DNA"/>
</dbReference>
<feature type="compositionally biased region" description="Pro residues" evidence="9">
    <location>
        <begin position="69"/>
        <end position="79"/>
    </location>
</feature>
<dbReference type="InterPro" id="IPR020807">
    <property type="entry name" value="PKS_DH"/>
</dbReference>
<feature type="active site" description="Proton acceptor; for dehydratase activity" evidence="8">
    <location>
        <position position="3428"/>
    </location>
</feature>
<dbReference type="InterPro" id="IPR049900">
    <property type="entry name" value="PKS_mFAS_DH"/>
</dbReference>
<evidence type="ECO:0000259" key="10">
    <source>
        <dbReference type="PROSITE" id="PS50075"/>
    </source>
</evidence>
<dbReference type="InterPro" id="IPR014031">
    <property type="entry name" value="Ketoacyl_synth_C"/>
</dbReference>
<dbReference type="PANTHER" id="PTHR43775:SF51">
    <property type="entry name" value="INACTIVE PHENOLPHTHIOCEROL SYNTHESIS POLYKETIDE SYNTHASE TYPE I PKS1-RELATED"/>
    <property type="match status" value="1"/>
</dbReference>
<dbReference type="Pfam" id="PF18369">
    <property type="entry name" value="PKS_DE"/>
    <property type="match status" value="1"/>
</dbReference>
<dbReference type="CDD" id="cd00833">
    <property type="entry name" value="PKS"/>
    <property type="match status" value="4"/>
</dbReference>
<dbReference type="PROSITE" id="PS00012">
    <property type="entry name" value="PHOSPHOPANTETHEINE"/>
    <property type="match status" value="4"/>
</dbReference>
<dbReference type="NCBIfam" id="NF045894">
    <property type="entry name" value="PKS_plus_SDR"/>
    <property type="match status" value="1"/>
</dbReference>
<dbReference type="Pfam" id="PF08659">
    <property type="entry name" value="KR"/>
    <property type="match status" value="3"/>
</dbReference>
<evidence type="ECO:0000256" key="3">
    <source>
        <dbReference type="ARBA" id="ARBA00022553"/>
    </source>
</evidence>
<dbReference type="InterPro" id="IPR036291">
    <property type="entry name" value="NAD(P)-bd_dom_sf"/>
</dbReference>
<feature type="region of interest" description="N-terminal hotdog fold" evidence="8">
    <location>
        <begin position="3396"/>
        <end position="3516"/>
    </location>
</feature>
<dbReference type="InterPro" id="IPR016035">
    <property type="entry name" value="Acyl_Trfase/lysoPLipase"/>
</dbReference>
<feature type="region of interest" description="Disordered" evidence="9">
    <location>
        <begin position="927"/>
        <end position="961"/>
    </location>
</feature>
<dbReference type="Gene3D" id="6.10.140.1830">
    <property type="match status" value="1"/>
</dbReference>
<dbReference type="SMART" id="SM00827">
    <property type="entry name" value="PKS_AT"/>
    <property type="match status" value="4"/>
</dbReference>
<dbReference type="SUPFAM" id="SSF47336">
    <property type="entry name" value="ACP-like"/>
    <property type="match status" value="4"/>
</dbReference>
<dbReference type="SMART" id="SM01294">
    <property type="entry name" value="PKS_PP_betabranch"/>
    <property type="match status" value="4"/>
</dbReference>
<sequence length="5721" mass="597904">MNHPDPENGPADDPAPRKRMEPDEAIAVVGMSCRFPQAPDPEAFWRLLNEGISAISEVPAGRWIDDRPAPPGTDAPSTPPGTDDPSTSLAADASSTPPAVRHGGFIDDVDRFDPAFFGISPREAVAMDPQQRLILELAWEGLEDAGIVPATLRGATVGAFIGAGSDDYGSLIRARGRSHHTLTGTQRGMLANRLSHVFGLSGPSLTVDAAQASSLVAVHMAVESLRRGESRLALAGGVNLNLSAETAADIAAFGALSPDGRCFTFDARANGYVRGEGGGLVVLKPLSDALADGDTVYCVIEGSAVNNDGGGVSLTAPDPDGQRQVLRLAQRRAGISPAAVQYVELHGTGTALGDPAEAEALGAVFGRSGGGPVQLGSVKTNIGHLEAAAGIAGLLKTALAIHHRQLPAGLNYRTPNPRIPMGELNLEMRLAPGEWPKPDNRLVAGVSSFGMGGTNCHVVLAEPPAWASSHASAHHPEPEAVPAPTLAPIPLPLPLSGVSAAALRGQAMRLRPYLERSPNLTDLAFSLATTRTSFDHRAVLISGQATDAAHGLDALAEGGAAAGLVMGTARAAGKLAFAFAGQGSQRLGMGGELSAAFPVFAQALDEVCTALDAHLDRPLRDVIHGDDAELLDRTVYAQAGLFAVEVALFRLLEDFGLVPDLLIGHSLGEVSAAHVAGVLSLADAAAFVAARGRLMQAVTEPGAMVSLEATEDEVTRTLMAGGASDDGVRVCVAAVNGPTATVISGDERAVLDLAAEWTRRGRRTKRLRTSHAFHSPHLDPVLDELRHIAESLTYQAPRIPLVSNVTGRRATAEELCSPEYWVRHVRRTVRFLDGVRCLEGEGVTTIVELGPDKALSTLARDCLTGPGTLVGTLRRDRPEPQALVTALAELYASGVEVAWDPLVSGGRRIPLPTYAFQRQRYWFSAPGAEGGDTSAHGVTSGPERTDTGLSPDEALDEGPSNSKVLDTGLSGGEVLGMVRAHAAVVLGYETANAIGAEHTFKQLGFDSITAVELCERLGEATALPLPGTLLFDYPTPTALAEHLHRRLHGRTDEQAVPATVPTPAGGDPVVIVGMGCRFPGRAHSPEDLWRIVVDGEDAISGFPSDRGWDLDGLYHPDPDRSGTSYARDGGFLYDAAEFDAGFFGISPREAAAMDPQQRLLLETSWEALERAGIPAEHIKGSSTGVFIGASSVGYAADAGEEAEGYQLTGTAASVASGRVSYTLGLEGPAVTVDTACSSSLVALHLAVQSLRAGECSLALAGGVTVMATPAMFVEFSRQRGLATDGRCKAFAAAADGTGWAEGVGVLVVERLSDAERNGHRVLAVVRGSAVNQDGASNGLTAPNGPSQQRVIRQALVSAGLVASDVDAVEAHGYGTTLGDPIEAQALLATYGQDRDADRPLWLGSVKSNIGHTQAAAGVAGVIKMVMAMRHGVLPQTLHVDEWSPHVDWSGGRVELLTEATPWPMTVRRAGVSSFGVSGTNAHIILEQAPETAQPTRPIPEGDTEVAAVAWVLSGQGEAGLRAQAERLRAFTAASPCPTPAEVGWSLASTRTTLSHRAVVVGAGRDELLRGVDAVANGMAAPGVVRGTGAPGDVVFVFPGQGSQWVGMALELVESSSVFAGRLGECAEALGPLVEWSLWDVLGDEVALSRVDVVQPVLWAVMVSLAELWRSFGVVPSAVVGHSQGEIAAACVAGGLSLEDGARVVALRSRALLALSGRGGMVSVPVSADRLRDRAGLSVAAVNGPVSTVVSGPVEALDAVLEEFPEAKRIPVDYASHSVQVEEIREGLAEALASVRPRTGEVPFYSTVTGRLMDTSELDAEYWYRNLRETVEFQSTVEHLMREGHTVFVEASPHPVLTVGIQDTADATDTTHTDILVTGSLRRDDGTVQRFLTSLAELHVRGVRIDWGPLFAGVSPVELPTYAFQRERFWLGADTAESAVDTWRYQISWNRLPDLDTPDLSGTWLAVVPEGDDEWTMAGARALAEPGRASVRTLQVPCDTDRRTLTGLLMDVAGSDDIAGVVSFLAADERAHPTHPALSRGMAHTVELLCALTTADVEAPLWCVTRAAVMALPTDPAPSPAQAAVWGFGRVAGLERSERWGGLIDLPVHCDAQVLRRFVAVLAQATGEDQVAVRPLAVLGRRLEPAPRTGPADAWRPHGTVLITGGTGALGAHVARWLAQSGAEHLVLLGRRGQKAPGAAALEDELTALGVRVTMTACDVTDRAALAGVLASVPELTAVVHLAGTVRFGGSLDADLDEYAAVFDAKVTGALHLDELLDHASLEAFVLFSSAAAVWGGVGQAGYAAANALLDAVAQRRRARGLPTTSIGWGTWGGSLAPEDEQRLSRIGLRPMRPEVAVTALRHVVGSAEPCPAIADIDWETFGPAFTAGRPSPLLSALPRLRNSSDTMAMAGERSGLRRRLAEVSTADQDRTLVDLVREHAAELLGHHGPAAIDPTVPFRRLGFDSLTAVELRTRLNAATGLRLPATLLFDHPSCRAVADLLRSELLGGRSGPLAVPSATEAAPVGAVASDEPIAIVAMSCRFPGGIESPEDLWRVVSEGREVLSDFPDDRGWDVEALYDPDPDRPRTSYVRTGAFLHDAAEFDPELFGISPREALAMDPQQRLLLESAWQVLERARMASTSMRSSRTGVFIGGWGQGYPSASDEGYALTGAATSVMSGRIAYALGLEGPALTVDTACSSSLVALHLASEALRRGECSLALAGGVTVMATPSTFVEFSRQRGLAPDGRCKAFAGAADGTGWGEGVGMLLLERLSDAERNGHRVLAVVRGSAVNQDGASNGLTAPNGPSQQRVIRQALANARLSTVDVDVVEAHGTGTTLGDPIEAQALLATYGQDRDADRPLWLGSLKSNIGHTQAAAGVAGVIKMVMAMRHGVLPRTLHVDEPTPKVDWTTGAVELLTEPAEWPQEGRPRRAGVSAFGVSGTNAHVILEQAPEVAAERRQGRDEPVAVPWVLSGANEAALRGQIERLRAFVDDNPTLDPVDVGWSLTSTRALLPYRTVVVGADLAELRHGLDTAEVVGAAEPDRGAVLVFPGQGSQWVGMALELVESSSVFAGRLGECAAALGPLVEWSLWDVLGDEVALSRVDVVQPVLWAVMVSLAELWRSFGVVPSAVVGHSQGEIAAACVAGALSLEDGARVVALRSRALLALSGRGGMVSVPVSADRLRGRAGLSVAAVNGPVSTVVSGPVEALDAVLEEFPEAKRIPVDYASHSVQVEEIREGLAEALASVRPRTGEVPFYSTVTGRLMDTVELDGEYWYRNLRETVEFRSAVEGLLELGHTVFVEASPHPVLTVGIQDTADATDTDILVTGSLRRDDGGLTSFLTALARLHVRGVAVEWRDAFTGLDAHAVELPTYAFQRRRFWAASLQRTPGAGELDHPLLGALVPLPESGGGLLTGVLTLAGQPWLAEHSVSGVVLFPGAGFVELVLQAGLWLGCEVVEELTLEGPLVFSERGGVEVQVVVGGVGEGGCRSVSVFSCRGGEWVRHAVGVLGVGAGVVSGVEVVWPPVGAVRVGVEGVYEGLAERGYVYGPVFQGLRDAWRRGDEVFVEAVLPADARGDAARCAIHPALLDAALHGIGLGALITDDGRAYLPFSWSGVRLHAVGASAVRMALTPAGPDTVSLRVTDEAGQPVLSVDSLVLRPVADGQLAEAEVGNRDALYRVEWVDVGVCSVGSLVEWGEVSTGGVVRECVVLSGVDVVGVLEVLRAWVLEERFAGSRLVVVTRGAVSVGGEGVEDVGGGAVWGLVRSAQSEHPGRFVLVDVEEGVEGDVVPDVVGLGESQVAVRGGRVWVPRLVGVNATDVRRGLGSGVALVTGGTGLLGGLVARHLVSVYGVGELVLVSRRGWDAAGAEALVDELQGLGARVRVVACDVADRGAVAELVGSIEGLGVVVHAAGVVDDGVIGSLDGGRLRGVMEPKALGAWHLHELTRELDLSAFVLFSSAASVLGNAGQGGYAAANGFLDVLAAHRRALGLPAVSIAWGFWEERSELTADLAEVQLSRISRSVGTSISSAQGLDLFDAALAADEPMVLATPLNLPALREQAAAGTLPSILSGLVTAPVRRAVDSGRTPAGLRHQLAGVTEAERQNRILRLVREHVAGVLGHASAESVDASRTFQEIGFDSLTAVELRNRISAAIGVRLPATAVFDHPTPRLLAERVLAEVWGSLPTAAPIMPVSAVDDEPIVIVGMSCRFPGGVGSPEDLWHLVNSATDAVSALPTDRGWDLATLSGGKGGAGASYAQDGGFLYDAAEFDAGFFGISPREATAMDPQQRLLLETAWEVFERAGIAPDTLKGSRTGVFTGVMYHDYGSWLTDVPDDVEGYLGTGIAGSVASGRLAYTFGLEGPALTVDTACSSSLVALHLAAESLRRGECSLALAGGVTVLATPQVFVEFTRQGGLAPDGRCKSFAAGADGTGWSEGVGLLLVERLSDAERNGHRVLAVVRGSAVNQDGASNGLTAPNGPSQQRVIQQALASAGLAARDVDAVEAHGTGTTLGDPIEAQALLATYGQDRDPGRPLWLGSVKSNIGHTQAAAGVAGVIKMVMAMRHGVLPRTLHVDEPSPHVDWSAGAVELLGEHTAWPEAGRPRRAGVSSFGASGTNAHVILEQAPDTASEPEPGPARSELPAIPWVFSAQDEAGVRAQAVRLRAFADRNADLDPVDVGWSLAATRAGLSHRAVVVGADREELLGALEGAPVVGVPVVGGLGVLFAGQGSQRLGMGRGLYEAYPVFAVAWDEVCAELDRYVDRSVGEVVWGDDAELIGETVYAQAGLFALEVALYRLIASWGVKPDYLLGHSIGELAAAYVAGVWSLEDAARVVAARGRLMQGLPSGGVMVAVAASEGEVLPLLADAVSVAAVNAPESVVVSGDEDAVRAVADVLRGVRTRRVRVSHAFHSARMDGMLAEFGEVLLAGVEFHAPSLPVVSNVTGEVAGEELCSPEYWVRHVRETVRFADGLDTLRELGVGSFLELGPDGTLAALTDGDGLPVLRRDRPEPLSLMAALGGLYVRGVGVDWGAVFPGGRRVDLPTYAFQRQRFWLEPSSAEPTTSATDAAFWAAVERGDLGSFGIDAEQPLSAALPALASWRRTRQEQSVIDGWRYRLSWTPIPAVSGESGLTGTWLLVVEPGGGADDLVGAMRAAGAEVRTVTVAEVAEAARLGAPETVSATAGVVSMLPVEETVAVLQTLRTTAPLWCVTRGAVSVVDGDVVDPVQSGVWGLGRVIGLEYPDRWGGLVDLPGVVDEEAGVWLCRVLGGGTGEDQVAVRGGGAWGARLVRVVGSGLGGSVVWRGGGSALVTGGTGALGGHVARWLAGAGVENIVLVSRRGLAAPGVLRLVAELEGLGSGVRVVGCDVGVRDQVVGLLEGIADLRVVVHAAGVLDDGVLESLSAGRVGEVWRVKVEGALYLDELTRGRGLDAFVLFSSAAGTVGSAGQGSYAAANAALDGLAWRRRAQGLVATSVAWGAWADSGMGAAQRQLPGMPPELAVAALQQSLVEDETALMIADVEWSSFGSRFTAVRPSPLLSELLPLATTPMEPVEELATRLRDMSRLERDRAVLELVRAQVAAVLGHAKPASVDPSRTFQEVGFDSLTAVELRNRLATATGVPFPASVIFDYPTPAALADHVRTRFVPDEGEDGAGGGTTSVLAELTRLEAALSDLSPTDMAGAEVAAKIKSLLSHWGAATNSDIEVDSATDEEMFDLLGKEFGIS</sequence>
<dbReference type="Gene3D" id="3.40.50.720">
    <property type="entry name" value="NAD(P)-binding Rossmann-like Domain"/>
    <property type="match status" value="3"/>
</dbReference>
<dbReference type="Pfam" id="PF16197">
    <property type="entry name" value="KAsynt_C_assoc"/>
    <property type="match status" value="4"/>
</dbReference>
<evidence type="ECO:0000256" key="4">
    <source>
        <dbReference type="ARBA" id="ARBA00022679"/>
    </source>
</evidence>
<evidence type="ECO:0000259" key="12">
    <source>
        <dbReference type="PROSITE" id="PS52019"/>
    </source>
</evidence>
<dbReference type="SMART" id="SM00823">
    <property type="entry name" value="PKS_PP"/>
    <property type="match status" value="4"/>
</dbReference>
<feature type="domain" description="Ketosynthase family 3 (KS3)" evidence="11">
    <location>
        <begin position="2530"/>
        <end position="2950"/>
    </location>
</feature>
<dbReference type="PROSITE" id="PS00606">
    <property type="entry name" value="KS3_1"/>
    <property type="match status" value="3"/>
</dbReference>
<dbReference type="InterPro" id="IPR057326">
    <property type="entry name" value="KR_dom"/>
</dbReference>
<keyword evidence="4" id="KW-0808">Transferase</keyword>
<protein>
    <submittedName>
        <fullName evidence="13">MerA</fullName>
    </submittedName>
</protein>
<keyword evidence="5" id="KW-0045">Antibiotic biosynthesis</keyword>
<dbReference type="SUPFAM" id="SSF51735">
    <property type="entry name" value="NAD(P)-binding Rossmann-fold domains"/>
    <property type="match status" value="6"/>
</dbReference>
<dbReference type="GO" id="GO:0004315">
    <property type="term" value="F:3-oxoacyl-[acyl-carrier-protein] synthase activity"/>
    <property type="evidence" value="ECO:0007669"/>
    <property type="project" value="InterPro"/>
</dbReference>
<dbReference type="InterPro" id="IPR009081">
    <property type="entry name" value="PP-bd_ACP"/>
</dbReference>
<dbReference type="PROSITE" id="PS52019">
    <property type="entry name" value="PKS_MFAS_DH"/>
    <property type="match status" value="1"/>
</dbReference>
<dbReference type="InterPro" id="IPR036736">
    <property type="entry name" value="ACP-like_sf"/>
</dbReference>
<feature type="region of interest" description="Disordered" evidence="9">
    <location>
        <begin position="1"/>
        <end position="23"/>
    </location>
</feature>
<dbReference type="SUPFAM" id="SSF52151">
    <property type="entry name" value="FabD/lysophospholipase-like"/>
    <property type="match status" value="4"/>
</dbReference>
<dbReference type="Gene3D" id="1.10.1200.10">
    <property type="entry name" value="ACP-like"/>
    <property type="match status" value="4"/>
</dbReference>
<dbReference type="GO" id="GO:0006633">
    <property type="term" value="P:fatty acid biosynthetic process"/>
    <property type="evidence" value="ECO:0007669"/>
    <property type="project" value="InterPro"/>
</dbReference>
<dbReference type="SMART" id="SM00826">
    <property type="entry name" value="PKS_DH"/>
    <property type="match status" value="1"/>
</dbReference>
<dbReference type="Pfam" id="PF14765">
    <property type="entry name" value="PS-DH"/>
    <property type="match status" value="1"/>
</dbReference>
<evidence type="ECO:0000313" key="13">
    <source>
        <dbReference type="EMBL" id="ABJ97437.1"/>
    </source>
</evidence>
<name>A0FCL1_STRVO</name>
<dbReference type="SMART" id="SM00822">
    <property type="entry name" value="PKS_KR"/>
    <property type="match status" value="3"/>
</dbReference>
<evidence type="ECO:0000256" key="1">
    <source>
        <dbReference type="ARBA" id="ARBA00004792"/>
    </source>
</evidence>
<feature type="region of interest" description="C-terminal hotdog fold" evidence="8">
    <location>
        <begin position="3528"/>
        <end position="3667"/>
    </location>
</feature>
<dbReference type="Gene3D" id="3.30.70.3290">
    <property type="match status" value="4"/>
</dbReference>
<keyword evidence="2" id="KW-0596">Phosphopantetheine</keyword>
<dbReference type="InterPro" id="IPR016039">
    <property type="entry name" value="Thiolase-like"/>
</dbReference>
<accession>A0FCL1</accession>
<dbReference type="Gene3D" id="3.40.366.10">
    <property type="entry name" value="Malonyl-Coenzyme A Acyl Carrier Protein, domain 2"/>
    <property type="match status" value="4"/>
</dbReference>
<dbReference type="SMART" id="SM00825">
    <property type="entry name" value="PKS_KS"/>
    <property type="match status" value="4"/>
</dbReference>
<dbReference type="GO" id="GO:0004312">
    <property type="term" value="F:fatty acid synthase activity"/>
    <property type="evidence" value="ECO:0007669"/>
    <property type="project" value="TreeGrafter"/>
</dbReference>
<feature type="domain" description="Carrier" evidence="10">
    <location>
        <begin position="4105"/>
        <end position="4180"/>
    </location>
</feature>
<organism evidence="13">
    <name type="scientific">Streptomyces violaceusniger</name>
    <dbReference type="NCBI Taxonomy" id="68280"/>
    <lineage>
        <taxon>Bacteria</taxon>
        <taxon>Bacillati</taxon>
        <taxon>Actinomycetota</taxon>
        <taxon>Actinomycetes</taxon>
        <taxon>Kitasatosporales</taxon>
        <taxon>Streptomycetaceae</taxon>
        <taxon>Streptomyces</taxon>
        <taxon>Streptomyces violaceusniger group</taxon>
    </lineage>
</organism>
<feature type="domain" description="Ketosynthase family 3 (KS3)" evidence="11">
    <location>
        <begin position="4198"/>
        <end position="4623"/>
    </location>
</feature>